<sequence length="164" mass="18159">MIVTVIAAVARNGAIGKDNALLWRLPEDLQFFKRTTIGSPIIMGRKTFDSIGKPLPGRRNIVITRNTGWLAAGIEVAHSLEAALHLVADVPRVFVIGGAQVYAEALPHADELVLTEVGRDFEGDVFFPPWDKAAFEEVAREVHHSPAPNDFDYAFVTYRRRPVI</sequence>
<dbReference type="Proteomes" id="UP000269265">
    <property type="component" value="Unassembled WGS sequence"/>
</dbReference>
<evidence type="ECO:0000256" key="1">
    <source>
        <dbReference type="ARBA" id="ARBA00004903"/>
    </source>
</evidence>
<reference evidence="10 11" key="1">
    <citation type="submission" date="2018-12" db="EMBL/GenBank/DDBJ databases">
        <title>The whole draft genome of Aquabacterium sp. SJQ9.</title>
        <authorList>
            <person name="Sun L."/>
            <person name="Gao X."/>
            <person name="Chen W."/>
            <person name="Huang K."/>
        </authorList>
    </citation>
    <scope>NUCLEOTIDE SEQUENCE [LARGE SCALE GENOMIC DNA]</scope>
    <source>
        <strain evidence="10 11">SJQ9</strain>
    </source>
</reference>
<dbReference type="PANTHER" id="PTHR48069">
    <property type="entry name" value="DIHYDROFOLATE REDUCTASE"/>
    <property type="match status" value="1"/>
</dbReference>
<protein>
    <recommendedName>
        <fullName evidence="3 8">Dihydrofolate reductase</fullName>
        <ecNumber evidence="3 8">1.5.1.3</ecNumber>
    </recommendedName>
</protein>
<dbReference type="FunFam" id="3.40.430.10:FF:000001">
    <property type="entry name" value="Dihydrofolate reductase"/>
    <property type="match status" value="1"/>
</dbReference>
<evidence type="ECO:0000256" key="5">
    <source>
        <dbReference type="ARBA" id="ARBA00022857"/>
    </source>
</evidence>
<dbReference type="PRINTS" id="PR00070">
    <property type="entry name" value="DHFR"/>
</dbReference>
<dbReference type="Gene3D" id="3.40.430.10">
    <property type="entry name" value="Dihydrofolate Reductase, subunit A"/>
    <property type="match status" value="1"/>
</dbReference>
<accession>A0A426VAL5</accession>
<proteinExistence type="inferred from homology"/>
<feature type="domain" description="DHFR" evidence="9">
    <location>
        <begin position="2"/>
        <end position="160"/>
    </location>
</feature>
<dbReference type="OrthoDB" id="9804315at2"/>
<evidence type="ECO:0000259" key="9">
    <source>
        <dbReference type="PROSITE" id="PS51330"/>
    </source>
</evidence>
<keyword evidence="5 8" id="KW-0521">NADP</keyword>
<comment type="caution">
    <text evidence="10">The sequence shown here is derived from an EMBL/GenBank/DDBJ whole genome shotgun (WGS) entry which is preliminary data.</text>
</comment>
<keyword evidence="6 8" id="KW-0560">Oxidoreductase</keyword>
<evidence type="ECO:0000256" key="3">
    <source>
        <dbReference type="ARBA" id="ARBA00012856"/>
    </source>
</evidence>
<evidence type="ECO:0000313" key="10">
    <source>
        <dbReference type="EMBL" id="RRS03999.1"/>
    </source>
</evidence>
<dbReference type="GO" id="GO:0046452">
    <property type="term" value="P:dihydrofolate metabolic process"/>
    <property type="evidence" value="ECO:0007669"/>
    <property type="project" value="TreeGrafter"/>
</dbReference>
<gene>
    <name evidence="10" type="ORF">EIP75_11385</name>
</gene>
<dbReference type="UniPathway" id="UPA00077">
    <property type="reaction ID" value="UER00158"/>
</dbReference>
<evidence type="ECO:0000256" key="4">
    <source>
        <dbReference type="ARBA" id="ARBA00022563"/>
    </source>
</evidence>
<dbReference type="RefSeq" id="WP_125243403.1">
    <property type="nucleotide sequence ID" value="NZ_RSED01000008.1"/>
</dbReference>
<dbReference type="GO" id="GO:0004146">
    <property type="term" value="F:dihydrofolate reductase activity"/>
    <property type="evidence" value="ECO:0007669"/>
    <property type="project" value="UniProtKB-EC"/>
</dbReference>
<dbReference type="GO" id="GO:0046655">
    <property type="term" value="P:folic acid metabolic process"/>
    <property type="evidence" value="ECO:0007669"/>
    <property type="project" value="TreeGrafter"/>
</dbReference>
<dbReference type="PROSITE" id="PS51330">
    <property type="entry name" value="DHFR_2"/>
    <property type="match status" value="1"/>
</dbReference>
<dbReference type="CDD" id="cd00209">
    <property type="entry name" value="DHFR"/>
    <property type="match status" value="1"/>
</dbReference>
<evidence type="ECO:0000256" key="6">
    <source>
        <dbReference type="ARBA" id="ARBA00023002"/>
    </source>
</evidence>
<dbReference type="InterPro" id="IPR001796">
    <property type="entry name" value="DHFR_dom"/>
</dbReference>
<dbReference type="GO" id="GO:0006730">
    <property type="term" value="P:one-carbon metabolic process"/>
    <property type="evidence" value="ECO:0007669"/>
    <property type="project" value="UniProtKB-KW"/>
</dbReference>
<dbReference type="InterPro" id="IPR024072">
    <property type="entry name" value="DHFR-like_dom_sf"/>
</dbReference>
<dbReference type="Pfam" id="PF00186">
    <property type="entry name" value="DHFR_1"/>
    <property type="match status" value="1"/>
</dbReference>
<name>A0A426VAL5_9BURK</name>
<dbReference type="PANTHER" id="PTHR48069:SF3">
    <property type="entry name" value="DIHYDROFOLATE REDUCTASE"/>
    <property type="match status" value="1"/>
</dbReference>
<organism evidence="10 11">
    <name type="scientific">Aquabacterium soli</name>
    <dbReference type="NCBI Taxonomy" id="2493092"/>
    <lineage>
        <taxon>Bacteria</taxon>
        <taxon>Pseudomonadati</taxon>
        <taxon>Pseudomonadota</taxon>
        <taxon>Betaproteobacteria</taxon>
        <taxon>Burkholderiales</taxon>
        <taxon>Aquabacterium</taxon>
    </lineage>
</organism>
<dbReference type="EMBL" id="RSED01000008">
    <property type="protein sequence ID" value="RRS03999.1"/>
    <property type="molecule type" value="Genomic_DNA"/>
</dbReference>
<dbReference type="InterPro" id="IPR012259">
    <property type="entry name" value="DHFR"/>
</dbReference>
<comment type="pathway">
    <text evidence="1 8">Cofactor biosynthesis; tetrahydrofolate biosynthesis; 5,6,7,8-tetrahydrofolate from 7,8-dihydrofolate: step 1/1.</text>
</comment>
<evidence type="ECO:0000256" key="8">
    <source>
        <dbReference type="PIRNR" id="PIRNR000194"/>
    </source>
</evidence>
<evidence type="ECO:0000313" key="11">
    <source>
        <dbReference type="Proteomes" id="UP000269265"/>
    </source>
</evidence>
<keyword evidence="11" id="KW-1185">Reference proteome</keyword>
<dbReference type="EC" id="1.5.1.3" evidence="3 8"/>
<comment type="function">
    <text evidence="7 8">Key enzyme in folate metabolism. Catalyzes an essential reaction for de novo glycine and purine synthesis, and for DNA precursor synthesis.</text>
</comment>
<comment type="similarity">
    <text evidence="2 8">Belongs to the dihydrofolate reductase family.</text>
</comment>
<evidence type="ECO:0000256" key="7">
    <source>
        <dbReference type="ARBA" id="ARBA00025067"/>
    </source>
</evidence>
<dbReference type="GO" id="GO:0005829">
    <property type="term" value="C:cytosol"/>
    <property type="evidence" value="ECO:0007669"/>
    <property type="project" value="TreeGrafter"/>
</dbReference>
<comment type="catalytic activity">
    <reaction evidence="8">
        <text>(6S)-5,6,7,8-tetrahydrofolate + NADP(+) = 7,8-dihydrofolate + NADPH + H(+)</text>
        <dbReference type="Rhea" id="RHEA:15009"/>
        <dbReference type="ChEBI" id="CHEBI:15378"/>
        <dbReference type="ChEBI" id="CHEBI:57451"/>
        <dbReference type="ChEBI" id="CHEBI:57453"/>
        <dbReference type="ChEBI" id="CHEBI:57783"/>
        <dbReference type="ChEBI" id="CHEBI:58349"/>
        <dbReference type="EC" id="1.5.1.3"/>
    </reaction>
</comment>
<dbReference type="AlphaFoldDB" id="A0A426VAL5"/>
<dbReference type="GO" id="GO:0046654">
    <property type="term" value="P:tetrahydrofolate biosynthetic process"/>
    <property type="evidence" value="ECO:0007669"/>
    <property type="project" value="UniProtKB-UniPathway"/>
</dbReference>
<dbReference type="SUPFAM" id="SSF53597">
    <property type="entry name" value="Dihydrofolate reductase-like"/>
    <property type="match status" value="1"/>
</dbReference>
<keyword evidence="4 8" id="KW-0554">One-carbon metabolism</keyword>
<dbReference type="GO" id="GO:0070401">
    <property type="term" value="F:NADP+ binding"/>
    <property type="evidence" value="ECO:0007669"/>
    <property type="project" value="UniProtKB-ARBA"/>
</dbReference>
<dbReference type="PIRSF" id="PIRSF000194">
    <property type="entry name" value="DHFR"/>
    <property type="match status" value="1"/>
</dbReference>
<evidence type="ECO:0000256" key="2">
    <source>
        <dbReference type="ARBA" id="ARBA00009539"/>
    </source>
</evidence>